<gene>
    <name evidence="5" type="primary">mfpsA_1</name>
    <name evidence="5" type="ORF">Pr1d_01210</name>
</gene>
<organism evidence="5 6">
    <name type="scientific">Bythopirellula goksoeyrii</name>
    <dbReference type="NCBI Taxonomy" id="1400387"/>
    <lineage>
        <taxon>Bacteria</taxon>
        <taxon>Pseudomonadati</taxon>
        <taxon>Planctomycetota</taxon>
        <taxon>Planctomycetia</taxon>
        <taxon>Pirellulales</taxon>
        <taxon>Lacipirellulaceae</taxon>
        <taxon>Bythopirellula</taxon>
    </lineage>
</organism>
<dbReference type="PANTHER" id="PTHR12526:SF510">
    <property type="entry name" value="D-INOSITOL 3-PHOSPHATE GLYCOSYLTRANSFERASE"/>
    <property type="match status" value="1"/>
</dbReference>
<feature type="domain" description="Glycosyltransferase subfamily 4-like N-terminal" evidence="4">
    <location>
        <begin position="29"/>
        <end position="214"/>
    </location>
</feature>
<feature type="domain" description="Glycosyl transferase family 1" evidence="3">
    <location>
        <begin position="231"/>
        <end position="396"/>
    </location>
</feature>
<name>A0A5B9Q545_9BACT</name>
<dbReference type="InterPro" id="IPR001296">
    <property type="entry name" value="Glyco_trans_1"/>
</dbReference>
<evidence type="ECO:0000259" key="4">
    <source>
        <dbReference type="Pfam" id="PF13439"/>
    </source>
</evidence>
<dbReference type="GO" id="GO:0103011">
    <property type="term" value="F:mannosylfructose-phosphate synthase activity"/>
    <property type="evidence" value="ECO:0007669"/>
    <property type="project" value="UniProtKB-EC"/>
</dbReference>
<keyword evidence="2 5" id="KW-0808">Transferase</keyword>
<evidence type="ECO:0000256" key="2">
    <source>
        <dbReference type="ARBA" id="ARBA00022679"/>
    </source>
</evidence>
<dbReference type="KEGG" id="bgok:Pr1d_01210"/>
<evidence type="ECO:0000313" key="6">
    <source>
        <dbReference type="Proteomes" id="UP000323917"/>
    </source>
</evidence>
<dbReference type="EC" id="2.4.1.246" evidence="5"/>
<protein>
    <submittedName>
        <fullName evidence="5">Mannosylfructose-phosphate synthase</fullName>
        <ecNumber evidence="5">2.4.1.246</ecNumber>
    </submittedName>
</protein>
<dbReference type="SUPFAM" id="SSF53756">
    <property type="entry name" value="UDP-Glycosyltransferase/glycogen phosphorylase"/>
    <property type="match status" value="1"/>
</dbReference>
<evidence type="ECO:0000259" key="3">
    <source>
        <dbReference type="Pfam" id="PF00534"/>
    </source>
</evidence>
<dbReference type="InterPro" id="IPR028098">
    <property type="entry name" value="Glyco_trans_4-like_N"/>
</dbReference>
<reference evidence="5 6" key="1">
    <citation type="submission" date="2019-08" db="EMBL/GenBank/DDBJ databases">
        <title>Deep-cultivation of Planctomycetes and their phenomic and genomic characterization uncovers novel biology.</title>
        <authorList>
            <person name="Wiegand S."/>
            <person name="Jogler M."/>
            <person name="Boedeker C."/>
            <person name="Pinto D."/>
            <person name="Vollmers J."/>
            <person name="Rivas-Marin E."/>
            <person name="Kohn T."/>
            <person name="Peeters S.H."/>
            <person name="Heuer A."/>
            <person name="Rast P."/>
            <person name="Oberbeckmann S."/>
            <person name="Bunk B."/>
            <person name="Jeske O."/>
            <person name="Meyerdierks A."/>
            <person name="Storesund J.E."/>
            <person name="Kallscheuer N."/>
            <person name="Luecker S."/>
            <person name="Lage O.M."/>
            <person name="Pohl T."/>
            <person name="Merkel B.J."/>
            <person name="Hornburger P."/>
            <person name="Mueller R.-W."/>
            <person name="Bruemmer F."/>
            <person name="Labrenz M."/>
            <person name="Spormann A.M."/>
            <person name="Op den Camp H."/>
            <person name="Overmann J."/>
            <person name="Amann R."/>
            <person name="Jetten M.S.M."/>
            <person name="Mascher T."/>
            <person name="Medema M.H."/>
            <person name="Devos D.P."/>
            <person name="Kaster A.-K."/>
            <person name="Ovreas L."/>
            <person name="Rohde M."/>
            <person name="Galperin M.Y."/>
            <person name="Jogler C."/>
        </authorList>
    </citation>
    <scope>NUCLEOTIDE SEQUENCE [LARGE SCALE GENOMIC DNA]</scope>
    <source>
        <strain evidence="5 6">Pr1d</strain>
    </source>
</reference>
<accession>A0A5B9Q545</accession>
<dbReference type="EMBL" id="CP042913">
    <property type="protein sequence ID" value="QEG32860.1"/>
    <property type="molecule type" value="Genomic_DNA"/>
</dbReference>
<evidence type="ECO:0000313" key="5">
    <source>
        <dbReference type="EMBL" id="QEG32860.1"/>
    </source>
</evidence>
<dbReference type="AlphaFoldDB" id="A0A5B9Q545"/>
<dbReference type="Pfam" id="PF00534">
    <property type="entry name" value="Glycos_transf_1"/>
    <property type="match status" value="1"/>
</dbReference>
<evidence type="ECO:0000256" key="1">
    <source>
        <dbReference type="ARBA" id="ARBA00022676"/>
    </source>
</evidence>
<proteinExistence type="predicted"/>
<keyword evidence="1 5" id="KW-0328">Glycosyltransferase</keyword>
<keyword evidence="6" id="KW-1185">Reference proteome</keyword>
<dbReference type="PANTHER" id="PTHR12526">
    <property type="entry name" value="GLYCOSYLTRANSFERASE"/>
    <property type="match status" value="1"/>
</dbReference>
<dbReference type="Pfam" id="PF13439">
    <property type="entry name" value="Glyco_transf_4"/>
    <property type="match status" value="1"/>
</dbReference>
<dbReference type="Proteomes" id="UP000323917">
    <property type="component" value="Chromosome"/>
</dbReference>
<sequence length="449" mass="50956">MSQSSQRIMMISTHGYVAAEPEFGKPDTGGQVVFVIELSRCLARLGYEVDILTRQFEDQPAVEPVDDRVRVLRFPCGGRHFIPKETLCEAIPEWVQRVATFIRDESLDYNFINSHYWDAGLAGQALANRLSIPHIHTPHSIGAWKRDNMDGNPDELEQKYNFRRRIREEKVVFDECDLLIATTPVQRDFLLRPDGEYDCTRNKIRVIPPGYDDRRFFPVSRASRRSLKQQFGLDGRIVLALGRIANNKGYDLLIRSMKEVFDRVPEAKLVLAIGSTSPNPQEAEMVDGFKNLSRELGIEDRVIYHDYIPDEELPDYYRAADVFALSSRYEPFGMTAVEAMACGTPTVVTTEGGLWEQVMWGRDAIYANPFDPPAFGHAIASVLQYDEIYDQLAKYGCQKARAHFTWTGIAQQLLASVDDIPRTPQEPNLVFEEAPIHSLAGEKSWTTGS</sequence>
<dbReference type="Gene3D" id="3.40.50.2000">
    <property type="entry name" value="Glycogen Phosphorylase B"/>
    <property type="match status" value="2"/>
</dbReference>